<name>A0ABR3R7J7_9PLEO</name>
<proteinExistence type="predicted"/>
<evidence type="ECO:0000313" key="2">
    <source>
        <dbReference type="Proteomes" id="UP001521785"/>
    </source>
</evidence>
<organism evidence="1 2">
    <name type="scientific">Paraconiothyrium brasiliense</name>
    <dbReference type="NCBI Taxonomy" id="300254"/>
    <lineage>
        <taxon>Eukaryota</taxon>
        <taxon>Fungi</taxon>
        <taxon>Dikarya</taxon>
        <taxon>Ascomycota</taxon>
        <taxon>Pezizomycotina</taxon>
        <taxon>Dothideomycetes</taxon>
        <taxon>Pleosporomycetidae</taxon>
        <taxon>Pleosporales</taxon>
        <taxon>Massarineae</taxon>
        <taxon>Didymosphaeriaceae</taxon>
        <taxon>Paraconiothyrium</taxon>
    </lineage>
</organism>
<evidence type="ECO:0000313" key="1">
    <source>
        <dbReference type="EMBL" id="KAL1600400.1"/>
    </source>
</evidence>
<keyword evidence="2" id="KW-1185">Reference proteome</keyword>
<gene>
    <name evidence="1" type="ORF">SLS60_006785</name>
</gene>
<dbReference type="Proteomes" id="UP001521785">
    <property type="component" value="Unassembled WGS sequence"/>
</dbReference>
<accession>A0ABR3R7J7</accession>
<comment type="caution">
    <text evidence="1">The sequence shown here is derived from an EMBL/GenBank/DDBJ whole genome shotgun (WGS) entry which is preliminary data.</text>
</comment>
<dbReference type="EMBL" id="JAKJXO020000009">
    <property type="protein sequence ID" value="KAL1600400.1"/>
    <property type="molecule type" value="Genomic_DNA"/>
</dbReference>
<sequence length="301" mass="34018">MSSMDENYQVHCANCAAAANSREMTFDNNIKSIEDKGDVLLIRDDDMTPGTIFQFPNHLVGTEEAKRMILTILVCQEPIAYLHDFLTEMLDGTGVTLEEHMLRIRNPVKTVRVNARTRDLDMSNFYHSVVRAATSDGTSSWIVDVSGAQYSIFKACLAERIYRKRHVVSTLAAYRSGTNKDIYEKMEDMKGNGPLLARIGWFAVDKVKTAVFQWRTKSGFSLSALMGKPEDIFVEGRKGLVEHIKVSLDNFAVEVRAKFSADIGRTVIYSQQESWKLGIGLGLHQDVTKMMEEISKKNRLY</sequence>
<protein>
    <submittedName>
        <fullName evidence="1">Uncharacterized protein</fullName>
    </submittedName>
</protein>
<reference evidence="1 2" key="1">
    <citation type="submission" date="2024-02" db="EMBL/GenBank/DDBJ databases">
        <title>De novo assembly and annotation of 12 fungi associated with fruit tree decline syndrome in Ontario, Canada.</title>
        <authorList>
            <person name="Sulman M."/>
            <person name="Ellouze W."/>
            <person name="Ilyukhin E."/>
        </authorList>
    </citation>
    <scope>NUCLEOTIDE SEQUENCE [LARGE SCALE GENOMIC DNA]</scope>
    <source>
        <strain evidence="1 2">M42-189</strain>
    </source>
</reference>